<feature type="domain" description="EamA" evidence="2">
    <location>
        <begin position="5"/>
        <end position="135"/>
    </location>
</feature>
<name>A0AA48HBV3_9RHOB</name>
<keyword evidence="1" id="KW-0812">Transmembrane</keyword>
<keyword evidence="1" id="KW-1133">Transmembrane helix</keyword>
<dbReference type="RefSeq" id="WP_338276252.1">
    <property type="nucleotide sequence ID" value="NZ_AP027266.1"/>
</dbReference>
<feature type="transmembrane region" description="Helical" evidence="1">
    <location>
        <begin position="205"/>
        <end position="223"/>
    </location>
</feature>
<dbReference type="Proteomes" id="UP001337723">
    <property type="component" value="Chromosome"/>
</dbReference>
<evidence type="ECO:0000313" key="3">
    <source>
        <dbReference type="EMBL" id="BDW85418.1"/>
    </source>
</evidence>
<dbReference type="AlphaFoldDB" id="A0AA48HBV3"/>
<feature type="domain" description="EamA" evidence="2">
    <location>
        <begin position="145"/>
        <end position="276"/>
    </location>
</feature>
<feature type="transmembrane region" description="Helical" evidence="1">
    <location>
        <begin position="90"/>
        <end position="112"/>
    </location>
</feature>
<keyword evidence="4" id="KW-1185">Reference proteome</keyword>
<dbReference type="Pfam" id="PF00892">
    <property type="entry name" value="EamA"/>
    <property type="match status" value="2"/>
</dbReference>
<feature type="transmembrane region" description="Helical" evidence="1">
    <location>
        <begin position="235"/>
        <end position="254"/>
    </location>
</feature>
<dbReference type="KEGG" id="rmai:MACH21_15950"/>
<protein>
    <submittedName>
        <fullName evidence="3">Membrane protein</fullName>
    </submittedName>
</protein>
<feature type="transmembrane region" description="Helical" evidence="1">
    <location>
        <begin position="62"/>
        <end position="84"/>
    </location>
</feature>
<keyword evidence="1" id="KW-0472">Membrane</keyword>
<dbReference type="GO" id="GO:0016020">
    <property type="term" value="C:membrane"/>
    <property type="evidence" value="ECO:0007669"/>
    <property type="project" value="InterPro"/>
</dbReference>
<reference evidence="3 4" key="1">
    <citation type="submission" date="2023-01" db="EMBL/GenBank/DDBJ databases">
        <title>Complete genome sequence of Roseicyclus marinus strain Dej080120_10.</title>
        <authorList>
            <person name="Ueki S."/>
            <person name="Maruyama F."/>
        </authorList>
    </citation>
    <scope>NUCLEOTIDE SEQUENCE [LARGE SCALE GENOMIC DNA]</scope>
    <source>
        <strain evidence="3 4">Dej080120_10</strain>
    </source>
</reference>
<sequence length="288" mass="29175">MEYRTGVGLAVAATMLWSCQGLIFRQIAVADPWAILFWRSAGMVPVVAAFVIWTGGARRLHAIGAAGVVGALGLILAFGGAVYAIQSTSIANAVFLFSASPFITALLGWAVLGERVRGRTWASIGVAAVGIAVMVQGGLDRGALAGNLAALISASGFAVFTVTLRRAGLADPMPIVLLGGIFSLIAGAVMAGAAGASLIVPVADLGWSLFMGAVTLAGGMVLYTLGSRVVPAAELTLISLLEVMLAPLLVWLVMGEGASRATMIGGVFVLAAVLMNATGRSRAAPIPA</sequence>
<dbReference type="SUPFAM" id="SSF103481">
    <property type="entry name" value="Multidrug resistance efflux transporter EmrE"/>
    <property type="match status" value="2"/>
</dbReference>
<accession>A0AA48HBV3</accession>
<dbReference type="InterPro" id="IPR037185">
    <property type="entry name" value="EmrE-like"/>
</dbReference>
<evidence type="ECO:0000259" key="2">
    <source>
        <dbReference type="Pfam" id="PF00892"/>
    </source>
</evidence>
<feature type="transmembrane region" description="Helical" evidence="1">
    <location>
        <begin position="37"/>
        <end position="55"/>
    </location>
</feature>
<feature type="transmembrane region" description="Helical" evidence="1">
    <location>
        <begin position="260"/>
        <end position="279"/>
    </location>
</feature>
<dbReference type="PANTHER" id="PTHR22911:SF135">
    <property type="entry name" value="BLR4310 PROTEIN"/>
    <property type="match status" value="1"/>
</dbReference>
<dbReference type="EMBL" id="AP027266">
    <property type="protein sequence ID" value="BDW85418.1"/>
    <property type="molecule type" value="Genomic_DNA"/>
</dbReference>
<proteinExistence type="predicted"/>
<feature type="transmembrane region" description="Helical" evidence="1">
    <location>
        <begin position="176"/>
        <end position="199"/>
    </location>
</feature>
<dbReference type="PANTHER" id="PTHR22911">
    <property type="entry name" value="ACYL-MALONYL CONDENSING ENZYME-RELATED"/>
    <property type="match status" value="1"/>
</dbReference>
<gene>
    <name evidence="3" type="ORF">MACH21_15950</name>
</gene>
<evidence type="ECO:0000313" key="4">
    <source>
        <dbReference type="Proteomes" id="UP001337723"/>
    </source>
</evidence>
<feature type="transmembrane region" description="Helical" evidence="1">
    <location>
        <begin position="145"/>
        <end position="164"/>
    </location>
</feature>
<dbReference type="InterPro" id="IPR000620">
    <property type="entry name" value="EamA_dom"/>
</dbReference>
<feature type="transmembrane region" description="Helical" evidence="1">
    <location>
        <begin position="121"/>
        <end position="139"/>
    </location>
</feature>
<evidence type="ECO:0000256" key="1">
    <source>
        <dbReference type="SAM" id="Phobius"/>
    </source>
</evidence>
<organism evidence="3 4">
    <name type="scientific">Roseicyclus marinus</name>
    <dbReference type="NCBI Taxonomy" id="2161673"/>
    <lineage>
        <taxon>Bacteria</taxon>
        <taxon>Pseudomonadati</taxon>
        <taxon>Pseudomonadota</taxon>
        <taxon>Alphaproteobacteria</taxon>
        <taxon>Rhodobacterales</taxon>
        <taxon>Roseobacteraceae</taxon>
        <taxon>Roseicyclus</taxon>
    </lineage>
</organism>